<feature type="binding site" evidence="7">
    <location>
        <position position="91"/>
    </location>
    <ligand>
        <name>phosphoenolpyruvate</name>
        <dbReference type="ChEBI" id="CHEBI:58702"/>
    </ligand>
</feature>
<sequence>MEITKSKCLTGELSIPGDKSISHRGVMFGALSHGLTEISNFLQGADCLSTISCFQKMGVKIENTGNSVLIHGNGLHGLRAPDTVLDAGNSGTTTRLISGILAGQNFTCELTGDASIQKRPMGRILKPLKLMGAEISSQNGNDCAPLTISGRALHGIHYQSPVASAQVKSCILLAGLYADDKTSVTEPYLSRNHTELMLSHFGADIASEGTTASILPDPLLHGCRISVPGDISSAAYFIAAALIIPGSEVLIKNVGINPTRDGILRVCHEMGADIELLNKRSEGGEPAADLLVRSSKLKGVTIEGEIIPSLIDEIPVLAVLAAFAEGTTVIRNAEELKVKESNRLDVMVRELSKMGASVTGTDDGLIIEGGRPLHGALINSHLDHRIAMSFTVAGMAADGTTTIQDAHCVDISYPGFYRDMKSLQV</sequence>
<keyword evidence="7" id="KW-0963">Cytoplasm</keyword>
<feature type="binding site" evidence="7">
    <location>
        <position position="312"/>
    </location>
    <ligand>
        <name>3-phosphoshikimate</name>
        <dbReference type="ChEBI" id="CHEBI:145989"/>
    </ligand>
</feature>
<proteinExistence type="inferred from homology"/>
<feature type="binding site" evidence="7">
    <location>
        <position position="19"/>
    </location>
    <ligand>
        <name>3-phosphoshikimate</name>
        <dbReference type="ChEBI" id="CHEBI:145989"/>
    </ligand>
</feature>
<gene>
    <name evidence="7 9" type="primary">aroA</name>
    <name evidence="9" type="ORF">NQ502_00565</name>
</gene>
<feature type="binding site" evidence="7">
    <location>
        <position position="166"/>
    </location>
    <ligand>
        <name>3-phosphoshikimate</name>
        <dbReference type="ChEBI" id="CHEBI:145989"/>
    </ligand>
</feature>
<feature type="domain" description="Enolpyruvate transferase" evidence="8">
    <location>
        <begin position="4"/>
        <end position="419"/>
    </location>
</feature>
<dbReference type="RefSeq" id="WP_028527823.1">
    <property type="nucleotide sequence ID" value="NZ_CABLBR010000005.1"/>
</dbReference>
<accession>A0ABY5VHR2</accession>
<dbReference type="HAMAP" id="MF_00210">
    <property type="entry name" value="EPSP_synth"/>
    <property type="match status" value="1"/>
</dbReference>
<feature type="binding site" evidence="7">
    <location>
        <position position="339"/>
    </location>
    <ligand>
        <name>3-phosphoshikimate</name>
        <dbReference type="ChEBI" id="CHEBI:145989"/>
    </ligand>
</feature>
<comment type="subcellular location">
    <subcellularLocation>
        <location evidence="7">Cytoplasm</location>
    </subcellularLocation>
</comment>
<feature type="binding site" evidence="7">
    <location>
        <position position="20"/>
    </location>
    <ligand>
        <name>3-phosphoshikimate</name>
        <dbReference type="ChEBI" id="CHEBI:145989"/>
    </ligand>
</feature>
<name>A0ABY5VHR2_9FIRM</name>
<evidence type="ECO:0000256" key="7">
    <source>
        <dbReference type="HAMAP-Rule" id="MF_00210"/>
    </source>
</evidence>
<dbReference type="EC" id="2.5.1.19" evidence="7"/>
<dbReference type="NCBIfam" id="TIGR01356">
    <property type="entry name" value="aroA"/>
    <property type="match status" value="1"/>
</dbReference>
<feature type="binding site" evidence="7">
    <location>
        <position position="343"/>
    </location>
    <ligand>
        <name>phosphoenolpyruvate</name>
        <dbReference type="ChEBI" id="CHEBI:58702"/>
    </ligand>
</feature>
<evidence type="ECO:0000313" key="10">
    <source>
        <dbReference type="Proteomes" id="UP001060164"/>
    </source>
</evidence>
<evidence type="ECO:0000259" key="8">
    <source>
        <dbReference type="Pfam" id="PF00275"/>
    </source>
</evidence>
<evidence type="ECO:0000256" key="3">
    <source>
        <dbReference type="ARBA" id="ARBA00022605"/>
    </source>
</evidence>
<dbReference type="PROSITE" id="PS00885">
    <property type="entry name" value="EPSP_SYNTHASE_2"/>
    <property type="match status" value="1"/>
</dbReference>
<evidence type="ECO:0000256" key="4">
    <source>
        <dbReference type="ARBA" id="ARBA00022679"/>
    </source>
</evidence>
<dbReference type="InterPro" id="IPR036968">
    <property type="entry name" value="Enolpyruvate_Tfrase_sf"/>
</dbReference>
<feature type="binding site" evidence="7">
    <location>
        <position position="385"/>
    </location>
    <ligand>
        <name>phosphoenolpyruvate</name>
        <dbReference type="ChEBI" id="CHEBI:58702"/>
    </ligand>
</feature>
<keyword evidence="5 7" id="KW-0057">Aromatic amino acid biosynthesis</keyword>
<comment type="caution">
    <text evidence="7">Lacks conserved residue(s) required for the propagation of feature annotation.</text>
</comment>
<protein>
    <recommendedName>
        <fullName evidence="7">3-phosphoshikimate 1-carboxyvinyltransferase</fullName>
        <ecNumber evidence="7">2.5.1.19</ecNumber>
    </recommendedName>
    <alternativeName>
        <fullName evidence="7">5-enolpyruvylshikimate-3-phosphate synthase</fullName>
        <shortName evidence="7">EPSP synthase</shortName>
        <shortName evidence="7">EPSPS</shortName>
    </alternativeName>
</protein>
<evidence type="ECO:0000256" key="6">
    <source>
        <dbReference type="ARBA" id="ARBA00044633"/>
    </source>
</evidence>
<keyword evidence="3 7" id="KW-0028">Amino-acid biosynthesis</keyword>
<keyword evidence="10" id="KW-1185">Reference proteome</keyword>
<dbReference type="CDD" id="cd01556">
    <property type="entry name" value="EPSP_synthase"/>
    <property type="match status" value="1"/>
</dbReference>
<dbReference type="PROSITE" id="PS00104">
    <property type="entry name" value="EPSP_SYNTHASE_1"/>
    <property type="match status" value="1"/>
</dbReference>
<dbReference type="PIRSF" id="PIRSF000505">
    <property type="entry name" value="EPSPS"/>
    <property type="match status" value="1"/>
</dbReference>
<feature type="binding site" evidence="7">
    <location>
        <position position="24"/>
    </location>
    <ligand>
        <name>3-phosphoshikimate</name>
        <dbReference type="ChEBI" id="CHEBI:145989"/>
    </ligand>
</feature>
<dbReference type="Pfam" id="PF00275">
    <property type="entry name" value="EPSP_synthase"/>
    <property type="match status" value="1"/>
</dbReference>
<evidence type="ECO:0000256" key="1">
    <source>
        <dbReference type="ARBA" id="ARBA00004811"/>
    </source>
</evidence>
<organism evidence="9 10">
    <name type="scientific">Ruminococcus gauvreauii</name>
    <dbReference type="NCBI Taxonomy" id="438033"/>
    <lineage>
        <taxon>Bacteria</taxon>
        <taxon>Bacillati</taxon>
        <taxon>Bacillota</taxon>
        <taxon>Clostridia</taxon>
        <taxon>Eubacteriales</taxon>
        <taxon>Oscillospiraceae</taxon>
        <taxon>Ruminococcus</taxon>
    </lineage>
</organism>
<comment type="pathway">
    <text evidence="1 7">Metabolic intermediate biosynthesis; chorismate biosynthesis; chorismate from D-erythrose 4-phosphate and phosphoenolpyruvate: step 6/7.</text>
</comment>
<keyword evidence="4 7" id="KW-0808">Transferase</keyword>
<dbReference type="EMBL" id="CP102290">
    <property type="protein sequence ID" value="UWP59588.1"/>
    <property type="molecule type" value="Genomic_DNA"/>
</dbReference>
<evidence type="ECO:0000256" key="2">
    <source>
        <dbReference type="ARBA" id="ARBA00009948"/>
    </source>
</evidence>
<dbReference type="Gene3D" id="3.65.10.10">
    <property type="entry name" value="Enolpyruvate transferase domain"/>
    <property type="match status" value="2"/>
</dbReference>
<dbReference type="SUPFAM" id="SSF55205">
    <property type="entry name" value="EPT/RTPC-like"/>
    <property type="match status" value="1"/>
</dbReference>
<dbReference type="PANTHER" id="PTHR21090">
    <property type="entry name" value="AROM/DEHYDROQUINATE SYNTHASE"/>
    <property type="match status" value="1"/>
</dbReference>
<dbReference type="InterPro" id="IPR013792">
    <property type="entry name" value="RNA3'P_cycl/enolpyr_Trfase_a/b"/>
</dbReference>
<comment type="catalytic activity">
    <reaction evidence="6">
        <text>3-phosphoshikimate + phosphoenolpyruvate = 5-O-(1-carboxyvinyl)-3-phosphoshikimate + phosphate</text>
        <dbReference type="Rhea" id="RHEA:21256"/>
        <dbReference type="ChEBI" id="CHEBI:43474"/>
        <dbReference type="ChEBI" id="CHEBI:57701"/>
        <dbReference type="ChEBI" id="CHEBI:58702"/>
        <dbReference type="ChEBI" id="CHEBI:145989"/>
        <dbReference type="EC" id="2.5.1.19"/>
    </reaction>
    <physiologicalReaction direction="left-to-right" evidence="6">
        <dbReference type="Rhea" id="RHEA:21257"/>
    </physiologicalReaction>
</comment>
<dbReference type="InterPro" id="IPR006264">
    <property type="entry name" value="EPSP_synthase"/>
</dbReference>
<feature type="active site" description="Proton acceptor" evidence="7">
    <location>
        <position position="312"/>
    </location>
</feature>
<dbReference type="GO" id="GO:0003866">
    <property type="term" value="F:3-phosphoshikimate 1-carboxyvinyltransferase activity"/>
    <property type="evidence" value="ECO:0007669"/>
    <property type="project" value="UniProtKB-EC"/>
</dbReference>
<comment type="function">
    <text evidence="7">Catalyzes the transfer of the enolpyruvyl moiety of phosphoenolpyruvate (PEP) to the 5-hydroxyl of shikimate-3-phosphate (S3P) to produce enolpyruvyl shikimate-3-phosphate and inorganic phosphate.</text>
</comment>
<comment type="subunit">
    <text evidence="7">Monomer.</text>
</comment>
<reference evidence="9" key="1">
    <citation type="journal article" date="2022" name="Cell">
        <title>Design, construction, and in vivo augmentation of a complex gut microbiome.</title>
        <authorList>
            <person name="Cheng A.G."/>
            <person name="Ho P.Y."/>
            <person name="Aranda-Diaz A."/>
            <person name="Jain S."/>
            <person name="Yu F.B."/>
            <person name="Meng X."/>
            <person name="Wang M."/>
            <person name="Iakiviak M."/>
            <person name="Nagashima K."/>
            <person name="Zhao A."/>
            <person name="Murugkar P."/>
            <person name="Patil A."/>
            <person name="Atabakhsh K."/>
            <person name="Weakley A."/>
            <person name="Yan J."/>
            <person name="Brumbaugh A.R."/>
            <person name="Higginbottom S."/>
            <person name="Dimas A."/>
            <person name="Shiver A.L."/>
            <person name="Deutschbauer A."/>
            <person name="Neff N."/>
            <person name="Sonnenburg J.L."/>
            <person name="Huang K.C."/>
            <person name="Fischbach M.A."/>
        </authorList>
    </citation>
    <scope>NUCLEOTIDE SEQUENCE</scope>
    <source>
        <strain evidence="9">DSM 19829</strain>
    </source>
</reference>
<evidence type="ECO:0000313" key="9">
    <source>
        <dbReference type="EMBL" id="UWP59588.1"/>
    </source>
</evidence>
<feature type="binding site" evidence="7">
    <location>
        <position position="119"/>
    </location>
    <ligand>
        <name>phosphoenolpyruvate</name>
        <dbReference type="ChEBI" id="CHEBI:58702"/>
    </ligand>
</feature>
<feature type="binding site" evidence="7">
    <location>
        <position position="166"/>
    </location>
    <ligand>
        <name>phosphoenolpyruvate</name>
        <dbReference type="ChEBI" id="CHEBI:58702"/>
    </ligand>
</feature>
<dbReference type="InterPro" id="IPR023193">
    <property type="entry name" value="EPSP_synthase_CS"/>
</dbReference>
<feature type="binding site" evidence="7">
    <location>
        <position position="19"/>
    </location>
    <ligand>
        <name>phosphoenolpyruvate</name>
        <dbReference type="ChEBI" id="CHEBI:58702"/>
    </ligand>
</feature>
<dbReference type="PANTHER" id="PTHR21090:SF5">
    <property type="entry name" value="PENTAFUNCTIONAL AROM POLYPEPTIDE"/>
    <property type="match status" value="1"/>
</dbReference>
<feature type="binding site" evidence="7">
    <location>
        <position position="164"/>
    </location>
    <ligand>
        <name>3-phosphoshikimate</name>
        <dbReference type="ChEBI" id="CHEBI:145989"/>
    </ligand>
</feature>
<dbReference type="Proteomes" id="UP001060164">
    <property type="component" value="Chromosome"/>
</dbReference>
<dbReference type="InterPro" id="IPR001986">
    <property type="entry name" value="Enolpyruvate_Tfrase_dom"/>
</dbReference>
<comment type="similarity">
    <text evidence="2 7">Belongs to the EPSP synthase family.</text>
</comment>
<evidence type="ECO:0000256" key="5">
    <source>
        <dbReference type="ARBA" id="ARBA00023141"/>
    </source>
</evidence>